<sequence length="199" mass="21402">MSSTVNKIKEALHISSGDRDLSKNESRTSHLGNPESISQTERPRSQIASSPITGQSLATGSGTNYTPGISSNNTTHHSSSLANKLDPRVDSTSSDQYQRTPFERNSQSNIATTPSDYLHASNEDPHKSGLLNKLDPRVDSNRSGRETCQDRGTGGACNPSACRTADDLGIDSRYQGLKSSHQQPQNLEGDINACGFAKK</sequence>
<accession>A0A2S4PW33</accession>
<gene>
    <name evidence="2" type="ORF">EPUL_002586</name>
</gene>
<dbReference type="AlphaFoldDB" id="A0A2S4PW33"/>
<organism evidence="2 3">
    <name type="scientific">Erysiphe pulchra</name>
    <dbReference type="NCBI Taxonomy" id="225359"/>
    <lineage>
        <taxon>Eukaryota</taxon>
        <taxon>Fungi</taxon>
        <taxon>Dikarya</taxon>
        <taxon>Ascomycota</taxon>
        <taxon>Pezizomycotina</taxon>
        <taxon>Leotiomycetes</taxon>
        <taxon>Erysiphales</taxon>
        <taxon>Erysiphaceae</taxon>
        <taxon>Erysiphe</taxon>
    </lineage>
</organism>
<dbReference type="PANTHER" id="PTHR39606:SF1">
    <property type="entry name" value="CELL SURFACE PROTEIN"/>
    <property type="match status" value="1"/>
</dbReference>
<proteinExistence type="predicted"/>
<keyword evidence="3" id="KW-1185">Reference proteome</keyword>
<reference evidence="2 3" key="1">
    <citation type="submission" date="2017-10" db="EMBL/GenBank/DDBJ databases">
        <title>Development of genomic resources for the powdery mildew, Erysiphe pulchra.</title>
        <authorList>
            <person name="Wadl P.A."/>
            <person name="Mack B.M."/>
            <person name="Moore G."/>
            <person name="Beltz S.B."/>
        </authorList>
    </citation>
    <scope>NUCLEOTIDE SEQUENCE [LARGE SCALE GENOMIC DNA]</scope>
    <source>
        <strain evidence="2">Cflorida</strain>
    </source>
</reference>
<evidence type="ECO:0000313" key="3">
    <source>
        <dbReference type="Proteomes" id="UP000237438"/>
    </source>
</evidence>
<feature type="region of interest" description="Disordered" evidence="1">
    <location>
        <begin position="1"/>
        <end position="162"/>
    </location>
</feature>
<feature type="compositionally biased region" description="Polar residues" evidence="1">
    <location>
        <begin position="29"/>
        <end position="69"/>
    </location>
</feature>
<evidence type="ECO:0000256" key="1">
    <source>
        <dbReference type="SAM" id="MobiDB-lite"/>
    </source>
</evidence>
<protein>
    <submittedName>
        <fullName evidence="2">Uncharacterized protein</fullName>
    </submittedName>
</protein>
<dbReference type="STRING" id="225359.A0A2S4PW33"/>
<feature type="compositionally biased region" description="Low complexity" evidence="1">
    <location>
        <begin position="70"/>
        <end position="80"/>
    </location>
</feature>
<feature type="non-terminal residue" evidence="2">
    <location>
        <position position="199"/>
    </location>
</feature>
<comment type="caution">
    <text evidence="2">The sequence shown here is derived from an EMBL/GenBank/DDBJ whole genome shotgun (WGS) entry which is preliminary data.</text>
</comment>
<evidence type="ECO:0000313" key="2">
    <source>
        <dbReference type="EMBL" id="POS86217.1"/>
    </source>
</evidence>
<feature type="compositionally biased region" description="Basic and acidic residues" evidence="1">
    <location>
        <begin position="7"/>
        <end position="28"/>
    </location>
</feature>
<name>A0A2S4PW33_9PEZI</name>
<dbReference type="EMBL" id="PEDP01000378">
    <property type="protein sequence ID" value="POS86217.1"/>
    <property type="molecule type" value="Genomic_DNA"/>
</dbReference>
<dbReference type="OrthoDB" id="2590867at2759"/>
<dbReference type="PANTHER" id="PTHR39606">
    <property type="entry name" value="SURFACE PROTEIN, PUTATIVE-RELATED"/>
    <property type="match status" value="1"/>
</dbReference>
<feature type="compositionally biased region" description="Basic and acidic residues" evidence="1">
    <location>
        <begin position="134"/>
        <end position="149"/>
    </location>
</feature>
<dbReference type="Proteomes" id="UP000237438">
    <property type="component" value="Unassembled WGS sequence"/>
</dbReference>
<feature type="compositionally biased region" description="Polar residues" evidence="1">
    <location>
        <begin position="90"/>
        <end position="115"/>
    </location>
</feature>